<dbReference type="SMART" id="SM00228">
    <property type="entry name" value="PDZ"/>
    <property type="match status" value="1"/>
</dbReference>
<dbReference type="PROSITE" id="PS50106">
    <property type="entry name" value="PDZ"/>
    <property type="match status" value="1"/>
</dbReference>
<dbReference type="SUPFAM" id="SSF50156">
    <property type="entry name" value="PDZ domain-like"/>
    <property type="match status" value="1"/>
</dbReference>
<dbReference type="Pfam" id="PF17820">
    <property type="entry name" value="PDZ_6"/>
    <property type="match status" value="1"/>
</dbReference>
<dbReference type="InterPro" id="IPR039275">
    <property type="entry name" value="PDZD8"/>
</dbReference>
<dbReference type="PANTHER" id="PTHR21519:SF1">
    <property type="entry name" value="PDZ DOMAIN-CONTAINING PROTEIN 8"/>
    <property type="match status" value="1"/>
</dbReference>
<evidence type="ECO:0000313" key="2">
    <source>
        <dbReference type="EMBL" id="KAL1503337.1"/>
    </source>
</evidence>
<dbReference type="EMBL" id="JBGBPQ010000022">
    <property type="protein sequence ID" value="KAL1503337.1"/>
    <property type="molecule type" value="Genomic_DNA"/>
</dbReference>
<comment type="caution">
    <text evidence="2">The sequence shown here is derived from an EMBL/GenBank/DDBJ whole genome shotgun (WGS) entry which is preliminary data.</text>
</comment>
<keyword evidence="3" id="KW-1185">Reference proteome</keyword>
<dbReference type="InterPro" id="IPR036034">
    <property type="entry name" value="PDZ_sf"/>
</dbReference>
<dbReference type="GO" id="GO:0051560">
    <property type="term" value="P:mitochondrial calcium ion homeostasis"/>
    <property type="evidence" value="ECO:0007669"/>
    <property type="project" value="InterPro"/>
</dbReference>
<dbReference type="InterPro" id="IPR001478">
    <property type="entry name" value="PDZ"/>
</dbReference>
<gene>
    <name evidence="2" type="ORF">AB1Y20_011389</name>
</gene>
<dbReference type="AlphaFoldDB" id="A0AB34IMF9"/>
<reference evidence="2 3" key="1">
    <citation type="journal article" date="2024" name="Science">
        <title>Giant polyketide synthase enzymes in the biosynthesis of giant marine polyether toxins.</title>
        <authorList>
            <person name="Fallon T.R."/>
            <person name="Shende V.V."/>
            <person name="Wierzbicki I.H."/>
            <person name="Pendleton A.L."/>
            <person name="Watervoot N.F."/>
            <person name="Auber R.P."/>
            <person name="Gonzalez D.J."/>
            <person name="Wisecaver J.H."/>
            <person name="Moore B.S."/>
        </authorList>
    </citation>
    <scope>NUCLEOTIDE SEQUENCE [LARGE SCALE GENOMIC DNA]</scope>
    <source>
        <strain evidence="2 3">12B1</strain>
    </source>
</reference>
<accession>A0AB34IMF9</accession>
<evidence type="ECO:0000313" key="3">
    <source>
        <dbReference type="Proteomes" id="UP001515480"/>
    </source>
</evidence>
<dbReference type="PANTHER" id="PTHR21519">
    <property type="entry name" value="PDZ DOMAIN-CONTAINING PROTEIN 8"/>
    <property type="match status" value="1"/>
</dbReference>
<proteinExistence type="predicted"/>
<dbReference type="GO" id="GO:0044233">
    <property type="term" value="C:mitochondria-associated endoplasmic reticulum membrane contact site"/>
    <property type="evidence" value="ECO:0007669"/>
    <property type="project" value="InterPro"/>
</dbReference>
<dbReference type="Proteomes" id="UP001515480">
    <property type="component" value="Unassembled WGS sequence"/>
</dbReference>
<dbReference type="Gene3D" id="2.30.42.10">
    <property type="match status" value="1"/>
</dbReference>
<name>A0AB34IMF9_PRYPA</name>
<dbReference type="InterPro" id="IPR041489">
    <property type="entry name" value="PDZ_6"/>
</dbReference>
<feature type="domain" description="PDZ" evidence="1">
    <location>
        <begin position="116"/>
        <end position="194"/>
    </location>
</feature>
<organism evidence="2 3">
    <name type="scientific">Prymnesium parvum</name>
    <name type="common">Toxic golden alga</name>
    <dbReference type="NCBI Taxonomy" id="97485"/>
    <lineage>
        <taxon>Eukaryota</taxon>
        <taxon>Haptista</taxon>
        <taxon>Haptophyta</taxon>
        <taxon>Prymnesiophyceae</taxon>
        <taxon>Prymnesiales</taxon>
        <taxon>Prymnesiaceae</taxon>
        <taxon>Prymnesium</taxon>
    </lineage>
</organism>
<dbReference type="GO" id="GO:1990456">
    <property type="term" value="P:mitochondrion-endoplasmic reticulum membrane tethering"/>
    <property type="evidence" value="ECO:0007669"/>
    <property type="project" value="InterPro"/>
</dbReference>
<evidence type="ECO:0000259" key="1">
    <source>
        <dbReference type="PROSITE" id="PS50106"/>
    </source>
</evidence>
<sequence>MGLLELYENARSVATEHSARLHSSMDENLAQELASSYARAFEAEHQRRLREIDADANLAHEISSSLDDIECERSERQLREDETLAKRLQAELDPPISPAAVAFTRESSRPVGDERTVEICKREGESRVGIELEKTRRDVTITAVRPGTPADEAEILPGDFLLAVNGTMVTSATRASQLIGAARDVVILTTRSLPDAVSVWLEKSAHDGAVDVEFAWDSKVKEVRVVHVGDSITNLLEVGDLLIAVHGVRLDRVPSSVTRAREMVKLAPAGLLSLRILRLGTETMGRSVLSPIQSSHQKLGVI</sequence>
<dbReference type="GO" id="GO:0005739">
    <property type="term" value="C:mitochondrion"/>
    <property type="evidence" value="ECO:0007669"/>
    <property type="project" value="GOC"/>
</dbReference>
<protein>
    <recommendedName>
        <fullName evidence="1">PDZ domain-containing protein</fullName>
    </recommendedName>
</protein>